<keyword evidence="1" id="KW-0472">Membrane</keyword>
<gene>
    <name evidence="2" type="ORF">PSON_ATCC_30995.1.T0470006</name>
</gene>
<comment type="caution">
    <text evidence="2">The sequence shown here is derived from an EMBL/GenBank/DDBJ whole genome shotgun (WGS) entry which is preliminary data.</text>
</comment>
<protein>
    <recommendedName>
        <fullName evidence="4">Transmembrane protein</fullName>
    </recommendedName>
</protein>
<dbReference type="Proteomes" id="UP000692954">
    <property type="component" value="Unassembled WGS sequence"/>
</dbReference>
<name>A0A8S1MY65_9CILI</name>
<keyword evidence="1" id="KW-1133">Transmembrane helix</keyword>
<dbReference type="AlphaFoldDB" id="A0A8S1MY65"/>
<evidence type="ECO:0000256" key="1">
    <source>
        <dbReference type="SAM" id="Phobius"/>
    </source>
</evidence>
<reference evidence="2" key="1">
    <citation type="submission" date="2021-01" db="EMBL/GenBank/DDBJ databases">
        <authorList>
            <consortium name="Genoscope - CEA"/>
            <person name="William W."/>
        </authorList>
    </citation>
    <scope>NUCLEOTIDE SEQUENCE</scope>
</reference>
<proteinExistence type="predicted"/>
<keyword evidence="1" id="KW-0812">Transmembrane</keyword>
<dbReference type="EMBL" id="CAJJDN010000047">
    <property type="protein sequence ID" value="CAD8084479.1"/>
    <property type="molecule type" value="Genomic_DNA"/>
</dbReference>
<evidence type="ECO:0008006" key="4">
    <source>
        <dbReference type="Google" id="ProtNLM"/>
    </source>
</evidence>
<keyword evidence="3" id="KW-1185">Reference proteome</keyword>
<evidence type="ECO:0000313" key="3">
    <source>
        <dbReference type="Proteomes" id="UP000692954"/>
    </source>
</evidence>
<organism evidence="2 3">
    <name type="scientific">Paramecium sonneborni</name>
    <dbReference type="NCBI Taxonomy" id="65129"/>
    <lineage>
        <taxon>Eukaryota</taxon>
        <taxon>Sar</taxon>
        <taxon>Alveolata</taxon>
        <taxon>Ciliophora</taxon>
        <taxon>Intramacronucleata</taxon>
        <taxon>Oligohymenophorea</taxon>
        <taxon>Peniculida</taxon>
        <taxon>Parameciidae</taxon>
        <taxon>Paramecium</taxon>
    </lineage>
</organism>
<evidence type="ECO:0000313" key="2">
    <source>
        <dbReference type="EMBL" id="CAD8084479.1"/>
    </source>
</evidence>
<feature type="transmembrane region" description="Helical" evidence="1">
    <location>
        <begin position="37"/>
        <end position="56"/>
    </location>
</feature>
<accession>A0A8S1MY65</accession>
<sequence length="74" mass="9122">MCYNIEWISWNTYEQGCQQCQSRSKFILKRDKLSINVIYQLYQIFFLLVFQIITFMKTLFSIHFKNHFQTPTQK</sequence>